<evidence type="ECO:0000313" key="2">
    <source>
        <dbReference type="EMBL" id="QGO06490.1"/>
    </source>
</evidence>
<dbReference type="Proteomes" id="UP000422232">
    <property type="component" value="Chromosome"/>
</dbReference>
<protein>
    <submittedName>
        <fullName evidence="2">Uncharacterized protein</fullName>
    </submittedName>
</protein>
<keyword evidence="3" id="KW-1185">Reference proteome</keyword>
<evidence type="ECO:0000313" key="3">
    <source>
        <dbReference type="Proteomes" id="UP000422232"/>
    </source>
</evidence>
<organism evidence="2 3">
    <name type="scientific">Piscirickettsia salmonis</name>
    <dbReference type="NCBI Taxonomy" id="1238"/>
    <lineage>
        <taxon>Bacteria</taxon>
        <taxon>Pseudomonadati</taxon>
        <taxon>Pseudomonadota</taxon>
        <taxon>Gammaproteobacteria</taxon>
        <taxon>Thiotrichales</taxon>
        <taxon>Piscirickettsiaceae</taxon>
        <taxon>Piscirickettsia</taxon>
    </lineage>
</organism>
<evidence type="ECO:0000256" key="1">
    <source>
        <dbReference type="SAM" id="MobiDB-lite"/>
    </source>
</evidence>
<dbReference type="RefSeq" id="WP_075285943.1">
    <property type="nucleotide sequence ID" value="NZ_CP013773.1"/>
</dbReference>
<dbReference type="EMBL" id="CP038908">
    <property type="protein sequence ID" value="QGO06490.1"/>
    <property type="molecule type" value="Genomic_DNA"/>
</dbReference>
<gene>
    <name evidence="2" type="ORF">Psal009_02405</name>
</gene>
<dbReference type="AlphaFoldDB" id="A0A9Q6PSW6"/>
<reference evidence="2 3" key="1">
    <citation type="submission" date="2019-04" db="EMBL/GenBank/DDBJ databases">
        <title>Complete genome sequencing of Piscirickettsia salmonis strain Psal-009.</title>
        <authorList>
            <person name="Schober I."/>
            <person name="Bunk B."/>
            <person name="Sproer C."/>
            <person name="Carril G.P."/>
            <person name="Riedel T."/>
            <person name="Flores-Herrera P.A."/>
            <person name="Nourdin-Galindo G."/>
            <person name="Marshall S.H."/>
            <person name="Overmann J."/>
        </authorList>
    </citation>
    <scope>NUCLEOTIDE SEQUENCE [LARGE SCALE GENOMIC DNA]</scope>
    <source>
        <strain evidence="2 3">Psal-009</strain>
    </source>
</reference>
<name>A0A9Q6PSW6_PISSA</name>
<sequence length="278" mass="31925">MLSTPWLAAEAEPLFSEFNEFFHKKTEYKIDTARILGFSKERNFLSEKLYDTLLLDAINFTSSSKLMDFFSSAYQEVNPTELNDEGQAFKALNKKLTDATTGFLEKIDISYHPELFKQLIEFGLGNQPSYILDILDCPQFKSLNNQLRYIKDHAPTPTQASNSNPQPGTFLSRFWSKPSDFNTCFNQYQTSVMQSAFSFLFSKERDIVALEKQLTQHKEKFLSRSGLKNSYPDFQSHHLKLFNQLRSQANQPEPVATSTLLHSQHETTVSANIPSQEM</sequence>
<feature type="region of interest" description="Disordered" evidence="1">
    <location>
        <begin position="252"/>
        <end position="278"/>
    </location>
</feature>
<accession>A0A9Q6PSW6</accession>
<proteinExistence type="predicted"/>